<evidence type="ECO:0000256" key="3">
    <source>
        <dbReference type="SAM" id="MobiDB-lite"/>
    </source>
</evidence>
<organism evidence="5 7">
    <name type="scientific">Didymodactylos carnosus</name>
    <dbReference type="NCBI Taxonomy" id="1234261"/>
    <lineage>
        <taxon>Eukaryota</taxon>
        <taxon>Metazoa</taxon>
        <taxon>Spiralia</taxon>
        <taxon>Gnathifera</taxon>
        <taxon>Rotifera</taxon>
        <taxon>Eurotatoria</taxon>
        <taxon>Bdelloidea</taxon>
        <taxon>Philodinida</taxon>
        <taxon>Philodinidae</taxon>
        <taxon>Didymodactylos</taxon>
    </lineage>
</organism>
<sequence length="366" mass="41447">MARNNQYHDKPYKQQGGGDYSTFTRKAQRGGAQTSYGLIILGNSGTGKSFLANLFMNKDSFVHKPSPNAVTKETEFVEFVFEGATYLIFNIPGLVESSQEQIDVNKREIDAAFGKCPNAIVCYVFGNQNGRIRNEDIIAFDALNDAYPFAAKSLVFVVNGIPSDRDQNYEGEVITLLRKELKMKTFENITFLETIDKSSSAAKSQLRNKLLQAVVTSTPKVHHKEHDIELDLDKIKHLTKHLKEMQTQFDKERSQLQAQFEQAQKQHKLDMRAQKKTLTRLEQQMADDKADYENQMRRQREKFREAESEKEKCQPEREKGQGNTTRPNFFQAVATVAEAVLDIFTPGSLRIDDGGGCFGGVKKLGL</sequence>
<evidence type="ECO:0000256" key="1">
    <source>
        <dbReference type="ARBA" id="ARBA00008535"/>
    </source>
</evidence>
<evidence type="ECO:0000259" key="4">
    <source>
        <dbReference type="Pfam" id="PF04548"/>
    </source>
</evidence>
<dbReference type="EMBL" id="CAJOBA010051170">
    <property type="protein sequence ID" value="CAF4241892.1"/>
    <property type="molecule type" value="Genomic_DNA"/>
</dbReference>
<dbReference type="SUPFAM" id="SSF52540">
    <property type="entry name" value="P-loop containing nucleoside triphosphate hydrolases"/>
    <property type="match status" value="1"/>
</dbReference>
<dbReference type="Gene3D" id="3.40.50.300">
    <property type="entry name" value="P-loop containing nucleotide triphosphate hydrolases"/>
    <property type="match status" value="1"/>
</dbReference>
<dbReference type="InterPro" id="IPR027417">
    <property type="entry name" value="P-loop_NTPase"/>
</dbReference>
<dbReference type="Pfam" id="PF04548">
    <property type="entry name" value="AIG1"/>
    <property type="match status" value="1"/>
</dbReference>
<dbReference type="Proteomes" id="UP000682733">
    <property type="component" value="Unassembled WGS sequence"/>
</dbReference>
<evidence type="ECO:0000313" key="7">
    <source>
        <dbReference type="Proteomes" id="UP000677228"/>
    </source>
</evidence>
<reference evidence="5" key="1">
    <citation type="submission" date="2021-02" db="EMBL/GenBank/DDBJ databases">
        <authorList>
            <person name="Nowell W R."/>
        </authorList>
    </citation>
    <scope>NUCLEOTIDE SEQUENCE</scope>
</reference>
<feature type="compositionally biased region" description="Basic and acidic residues" evidence="3">
    <location>
        <begin position="1"/>
        <end position="12"/>
    </location>
</feature>
<dbReference type="GO" id="GO:0005525">
    <property type="term" value="F:GTP binding"/>
    <property type="evidence" value="ECO:0007669"/>
    <property type="project" value="InterPro"/>
</dbReference>
<name>A0A8S2FF76_9BILA</name>
<keyword evidence="2" id="KW-0547">Nucleotide-binding</keyword>
<dbReference type="EMBL" id="CAJNOK010029346">
    <property type="protein sequence ID" value="CAF1446564.1"/>
    <property type="molecule type" value="Genomic_DNA"/>
</dbReference>
<protein>
    <recommendedName>
        <fullName evidence="4">AIG1-type G domain-containing protein</fullName>
    </recommendedName>
</protein>
<evidence type="ECO:0000313" key="5">
    <source>
        <dbReference type="EMBL" id="CAF1446564.1"/>
    </source>
</evidence>
<evidence type="ECO:0000313" key="6">
    <source>
        <dbReference type="EMBL" id="CAF4241892.1"/>
    </source>
</evidence>
<evidence type="ECO:0000256" key="2">
    <source>
        <dbReference type="ARBA" id="ARBA00022741"/>
    </source>
</evidence>
<comment type="similarity">
    <text evidence="1">Belongs to the TRAFAC class TrmE-Era-EngA-EngB-Septin-like GTPase superfamily. AIG1/Toc34/Toc159-like paraseptin GTPase family. IAN subfamily.</text>
</comment>
<dbReference type="AlphaFoldDB" id="A0A8S2FF76"/>
<dbReference type="CDD" id="cd00882">
    <property type="entry name" value="Ras_like_GTPase"/>
    <property type="match status" value="1"/>
</dbReference>
<accession>A0A8S2FF76</accession>
<feature type="domain" description="AIG1-type G" evidence="4">
    <location>
        <begin position="38"/>
        <end position="149"/>
    </location>
</feature>
<dbReference type="Proteomes" id="UP000677228">
    <property type="component" value="Unassembled WGS sequence"/>
</dbReference>
<proteinExistence type="inferred from homology"/>
<feature type="region of interest" description="Disordered" evidence="3">
    <location>
        <begin position="1"/>
        <end position="24"/>
    </location>
</feature>
<gene>
    <name evidence="5" type="ORF">OVA965_LOCUS34648</name>
    <name evidence="6" type="ORF">TMI583_LOCUS35582</name>
</gene>
<comment type="caution">
    <text evidence="5">The sequence shown here is derived from an EMBL/GenBank/DDBJ whole genome shotgun (WGS) entry which is preliminary data.</text>
</comment>
<feature type="compositionally biased region" description="Basic and acidic residues" evidence="3">
    <location>
        <begin position="291"/>
        <end position="320"/>
    </location>
</feature>
<dbReference type="InterPro" id="IPR006703">
    <property type="entry name" value="G_AIG1"/>
</dbReference>
<feature type="region of interest" description="Disordered" evidence="3">
    <location>
        <begin position="291"/>
        <end position="326"/>
    </location>
</feature>